<keyword evidence="1" id="KW-0547">Nucleotide-binding</keyword>
<protein>
    <submittedName>
        <fullName evidence="1">Microcin C ABC transporter ATP-binding protein YejF</fullName>
    </submittedName>
</protein>
<name>A0A3S5ATX0_BARVI</name>
<gene>
    <name evidence="1" type="ORF">NCTC12905_00481</name>
</gene>
<organism evidence="1 2">
    <name type="scientific">Bartonella vinsonii</name>
    <name type="common">Rochalimaea vinsonii</name>
    <dbReference type="NCBI Taxonomy" id="33047"/>
    <lineage>
        <taxon>Bacteria</taxon>
        <taxon>Pseudomonadati</taxon>
        <taxon>Pseudomonadota</taxon>
        <taxon>Alphaproteobacteria</taxon>
        <taxon>Hyphomicrobiales</taxon>
        <taxon>Bartonellaceae</taxon>
        <taxon>Bartonella</taxon>
    </lineage>
</organism>
<proteinExistence type="predicted"/>
<dbReference type="EMBL" id="LR134529">
    <property type="protein sequence ID" value="VEJ44838.1"/>
    <property type="molecule type" value="Genomic_DNA"/>
</dbReference>
<reference evidence="1 2" key="1">
    <citation type="submission" date="2018-12" db="EMBL/GenBank/DDBJ databases">
        <authorList>
            <consortium name="Pathogen Informatics"/>
        </authorList>
    </citation>
    <scope>NUCLEOTIDE SEQUENCE [LARGE SCALE GENOMIC DNA]</scope>
    <source>
        <strain evidence="1 2">NCTC12905</strain>
    </source>
</reference>
<accession>A0A3S5ATX0</accession>
<dbReference type="AlphaFoldDB" id="A0A3S5ATX0"/>
<keyword evidence="1" id="KW-0067">ATP-binding</keyword>
<dbReference type="Proteomes" id="UP000274201">
    <property type="component" value="Chromosome"/>
</dbReference>
<evidence type="ECO:0000313" key="2">
    <source>
        <dbReference type="Proteomes" id="UP000274201"/>
    </source>
</evidence>
<evidence type="ECO:0000313" key="1">
    <source>
        <dbReference type="EMBL" id="VEJ44838.1"/>
    </source>
</evidence>
<dbReference type="GO" id="GO:0005524">
    <property type="term" value="F:ATP binding"/>
    <property type="evidence" value="ECO:0007669"/>
    <property type="project" value="UniProtKB-KW"/>
</dbReference>
<sequence length="44" mass="5071">MSHDLRVFKALAYKVIVLCNGEIVEYGFADRIFSVSKVLTRKPR</sequence>